<evidence type="ECO:0000313" key="2">
    <source>
        <dbReference type="EMBL" id="CDQ21846.1"/>
    </source>
</evidence>
<evidence type="ECO:0000259" key="1">
    <source>
        <dbReference type="Pfam" id="PF00456"/>
    </source>
</evidence>
<gene>
    <name evidence="2" type="primary">tkt_2</name>
    <name evidence="2" type="ORF">BN983_00040</name>
</gene>
<dbReference type="Pfam" id="PF00456">
    <property type="entry name" value="Transketolase_N"/>
    <property type="match status" value="1"/>
</dbReference>
<keyword evidence="3" id="KW-1185">Reference proteome</keyword>
<dbReference type="InterPro" id="IPR029061">
    <property type="entry name" value="THDP-binding"/>
</dbReference>
<dbReference type="InterPro" id="IPR033247">
    <property type="entry name" value="Transketolase_fam"/>
</dbReference>
<dbReference type="PANTHER" id="PTHR43522">
    <property type="entry name" value="TRANSKETOLASE"/>
    <property type="match status" value="1"/>
</dbReference>
<organism evidence="2 3">
    <name type="scientific">Halobacillus karajensis</name>
    <dbReference type="NCBI Taxonomy" id="195088"/>
    <lineage>
        <taxon>Bacteria</taxon>
        <taxon>Bacillati</taxon>
        <taxon>Bacillota</taxon>
        <taxon>Bacilli</taxon>
        <taxon>Bacillales</taxon>
        <taxon>Bacillaceae</taxon>
        <taxon>Halobacillus</taxon>
    </lineage>
</organism>
<dbReference type="InterPro" id="IPR005474">
    <property type="entry name" value="Transketolase_N"/>
</dbReference>
<dbReference type="Proteomes" id="UP000028868">
    <property type="component" value="Unassembled WGS sequence"/>
</dbReference>
<dbReference type="PANTHER" id="PTHR43522:SF2">
    <property type="entry name" value="TRANSKETOLASE 1-RELATED"/>
    <property type="match status" value="1"/>
</dbReference>
<accession>A0A024P1P8</accession>
<dbReference type="GO" id="GO:0006098">
    <property type="term" value="P:pentose-phosphate shunt"/>
    <property type="evidence" value="ECO:0007669"/>
    <property type="project" value="TreeGrafter"/>
</dbReference>
<dbReference type="GO" id="GO:0005829">
    <property type="term" value="C:cytosol"/>
    <property type="evidence" value="ECO:0007669"/>
    <property type="project" value="TreeGrafter"/>
</dbReference>
<evidence type="ECO:0000313" key="3">
    <source>
        <dbReference type="Proteomes" id="UP000028868"/>
    </source>
</evidence>
<dbReference type="EMBL" id="CCDI010000001">
    <property type="protein sequence ID" value="CDQ21846.1"/>
    <property type="molecule type" value="Genomic_DNA"/>
</dbReference>
<proteinExistence type="predicted"/>
<reference evidence="3" key="1">
    <citation type="submission" date="2014-03" db="EMBL/GenBank/DDBJ databases">
        <authorList>
            <person name="Urmite Genomes U."/>
        </authorList>
    </citation>
    <scope>NUCLEOTIDE SEQUENCE [LARGE SCALE GENOMIC DNA]</scope>
    <source>
        <strain evidence="3">HD-03</strain>
    </source>
</reference>
<sequence>MAAGMAMAEAHLAAKYNIENFNVVDHYTFSICGDGDLMEGVSQESASLAGHLGLGKLIVLYDSNDISLDGDLNRSFSESVEKRYEAYRWQVIRIEEGTDIESISKAIEAAKQNTDQPTMIEVKTVIGYGSPNKSGKSAAHGAPLGEEESAATKEYYQWEYDKPFHVPEDVD</sequence>
<dbReference type="Gene3D" id="3.40.50.970">
    <property type="match status" value="1"/>
</dbReference>
<dbReference type="SUPFAM" id="SSF52518">
    <property type="entry name" value="Thiamin diphosphate-binding fold (THDP-binding)"/>
    <property type="match status" value="1"/>
</dbReference>
<name>A0A024P1P8_9BACI</name>
<protein>
    <submittedName>
        <fullName evidence="2">Transketolase</fullName>
    </submittedName>
</protein>
<dbReference type="AlphaFoldDB" id="A0A024P1P8"/>
<dbReference type="GO" id="GO:0004802">
    <property type="term" value="F:transketolase activity"/>
    <property type="evidence" value="ECO:0007669"/>
    <property type="project" value="TreeGrafter"/>
</dbReference>
<reference evidence="2 3" key="2">
    <citation type="submission" date="2014-05" db="EMBL/GenBank/DDBJ databases">
        <title>Draft genome sequence of Halobacillus karajensis HK-03.</title>
        <authorList>
            <person name="Khelaifia S."/>
            <person name="Croce O."/>
            <person name="Lagier J.C."/>
            <person name="Raoult D."/>
        </authorList>
    </citation>
    <scope>NUCLEOTIDE SEQUENCE [LARGE SCALE GENOMIC DNA]</scope>
    <source>
        <strain evidence="2 3">HD-03</strain>
    </source>
</reference>
<feature type="domain" description="Transketolase N-terminal" evidence="1">
    <location>
        <begin position="2"/>
        <end position="170"/>
    </location>
</feature>
<comment type="caution">
    <text evidence="2">The sequence shown here is derived from an EMBL/GenBank/DDBJ whole genome shotgun (WGS) entry which is preliminary data.</text>
</comment>